<sequence length="91" mass="10179">MNSGLLIKSAHNFDMQLNRRRDFTGNLISNPLKAENLTSCFAFSSRVQMMIPATIGIPESRSTYKATVNGNEEHIQVADGHELIEDTENQL</sequence>
<name>A0ACC0B095_CATRO</name>
<protein>
    <submittedName>
        <fullName evidence="1">Uncharacterized protein</fullName>
    </submittedName>
</protein>
<reference evidence="2" key="1">
    <citation type="journal article" date="2023" name="Nat. Plants">
        <title>Single-cell RNA sequencing provides a high-resolution roadmap for understanding the multicellular compartmentation of specialized metabolism.</title>
        <authorList>
            <person name="Sun S."/>
            <person name="Shen X."/>
            <person name="Li Y."/>
            <person name="Li Y."/>
            <person name="Wang S."/>
            <person name="Li R."/>
            <person name="Zhang H."/>
            <person name="Shen G."/>
            <person name="Guo B."/>
            <person name="Wei J."/>
            <person name="Xu J."/>
            <person name="St-Pierre B."/>
            <person name="Chen S."/>
            <person name="Sun C."/>
        </authorList>
    </citation>
    <scope>NUCLEOTIDE SEQUENCE [LARGE SCALE GENOMIC DNA]</scope>
</reference>
<dbReference type="Proteomes" id="UP001060085">
    <property type="component" value="Linkage Group LG04"/>
</dbReference>
<dbReference type="EMBL" id="CM044704">
    <property type="protein sequence ID" value="KAI5666050.1"/>
    <property type="molecule type" value="Genomic_DNA"/>
</dbReference>
<evidence type="ECO:0000313" key="2">
    <source>
        <dbReference type="Proteomes" id="UP001060085"/>
    </source>
</evidence>
<evidence type="ECO:0000313" key="1">
    <source>
        <dbReference type="EMBL" id="KAI5666050.1"/>
    </source>
</evidence>
<organism evidence="1 2">
    <name type="scientific">Catharanthus roseus</name>
    <name type="common">Madagascar periwinkle</name>
    <name type="synonym">Vinca rosea</name>
    <dbReference type="NCBI Taxonomy" id="4058"/>
    <lineage>
        <taxon>Eukaryota</taxon>
        <taxon>Viridiplantae</taxon>
        <taxon>Streptophyta</taxon>
        <taxon>Embryophyta</taxon>
        <taxon>Tracheophyta</taxon>
        <taxon>Spermatophyta</taxon>
        <taxon>Magnoliopsida</taxon>
        <taxon>eudicotyledons</taxon>
        <taxon>Gunneridae</taxon>
        <taxon>Pentapetalae</taxon>
        <taxon>asterids</taxon>
        <taxon>lamiids</taxon>
        <taxon>Gentianales</taxon>
        <taxon>Apocynaceae</taxon>
        <taxon>Rauvolfioideae</taxon>
        <taxon>Vinceae</taxon>
        <taxon>Catharanthinae</taxon>
        <taxon>Catharanthus</taxon>
    </lineage>
</organism>
<keyword evidence="2" id="KW-1185">Reference proteome</keyword>
<proteinExistence type="predicted"/>
<gene>
    <name evidence="1" type="ORF">M9H77_15903</name>
</gene>
<accession>A0ACC0B095</accession>
<comment type="caution">
    <text evidence="1">The sequence shown here is derived from an EMBL/GenBank/DDBJ whole genome shotgun (WGS) entry which is preliminary data.</text>
</comment>